<dbReference type="Pfam" id="PF01753">
    <property type="entry name" value="zf-MYND"/>
    <property type="match status" value="1"/>
</dbReference>
<evidence type="ECO:0000259" key="4">
    <source>
        <dbReference type="Pfam" id="PF01753"/>
    </source>
</evidence>
<dbReference type="Gene3D" id="6.10.140.2220">
    <property type="match status" value="1"/>
</dbReference>
<dbReference type="InterPro" id="IPR002893">
    <property type="entry name" value="Znf_MYND"/>
</dbReference>
<evidence type="ECO:0000256" key="1">
    <source>
        <dbReference type="ARBA" id="ARBA00022723"/>
    </source>
</evidence>
<organism evidence="5 6">
    <name type="scientific">Cyclotella atomus</name>
    <dbReference type="NCBI Taxonomy" id="382360"/>
    <lineage>
        <taxon>Eukaryota</taxon>
        <taxon>Sar</taxon>
        <taxon>Stramenopiles</taxon>
        <taxon>Ochrophyta</taxon>
        <taxon>Bacillariophyta</taxon>
        <taxon>Coscinodiscophyceae</taxon>
        <taxon>Thalassiosirophycidae</taxon>
        <taxon>Stephanodiscales</taxon>
        <taxon>Stephanodiscaceae</taxon>
        <taxon>Cyclotella</taxon>
    </lineage>
</organism>
<reference evidence="5 6" key="1">
    <citation type="submission" date="2024-10" db="EMBL/GenBank/DDBJ databases">
        <title>Updated reference genomes for cyclostephanoid diatoms.</title>
        <authorList>
            <person name="Roberts W.R."/>
            <person name="Alverson A.J."/>
        </authorList>
    </citation>
    <scope>NUCLEOTIDE SEQUENCE [LARGE SCALE GENOMIC DNA]</scope>
    <source>
        <strain evidence="5 6">AJA010-31</strain>
    </source>
</reference>
<accession>A0ABD3QCX9</accession>
<evidence type="ECO:0000256" key="3">
    <source>
        <dbReference type="ARBA" id="ARBA00022833"/>
    </source>
</evidence>
<sequence length="87" mass="9973">MSSLRQEGDVSQLQPYARRLRPCKSALYCSKACQEKNWTGHEFVCAKWAKEREERLASGNLDIGDRQMISAKSGYRHTLNKKPNSID</sequence>
<dbReference type="GO" id="GO:0008270">
    <property type="term" value="F:zinc ion binding"/>
    <property type="evidence" value="ECO:0007669"/>
    <property type="project" value="UniProtKB-KW"/>
</dbReference>
<feature type="domain" description="MYND-type" evidence="4">
    <location>
        <begin position="23"/>
        <end position="45"/>
    </location>
</feature>
<keyword evidence="3" id="KW-0862">Zinc</keyword>
<evidence type="ECO:0000256" key="2">
    <source>
        <dbReference type="ARBA" id="ARBA00022771"/>
    </source>
</evidence>
<evidence type="ECO:0000313" key="5">
    <source>
        <dbReference type="EMBL" id="KAL3798010.1"/>
    </source>
</evidence>
<protein>
    <recommendedName>
        <fullName evidence="4">MYND-type domain-containing protein</fullName>
    </recommendedName>
</protein>
<dbReference type="SUPFAM" id="SSF144232">
    <property type="entry name" value="HIT/MYND zinc finger-like"/>
    <property type="match status" value="1"/>
</dbReference>
<dbReference type="AlphaFoldDB" id="A0ABD3QCX9"/>
<comment type="caution">
    <text evidence="5">The sequence shown here is derived from an EMBL/GenBank/DDBJ whole genome shotgun (WGS) entry which is preliminary data.</text>
</comment>
<dbReference type="Proteomes" id="UP001530400">
    <property type="component" value="Unassembled WGS sequence"/>
</dbReference>
<name>A0ABD3QCX9_9STRA</name>
<gene>
    <name evidence="5" type="ORF">ACHAWO_005425</name>
</gene>
<dbReference type="EMBL" id="JALLPJ020000231">
    <property type="protein sequence ID" value="KAL3798010.1"/>
    <property type="molecule type" value="Genomic_DNA"/>
</dbReference>
<proteinExistence type="predicted"/>
<keyword evidence="6" id="KW-1185">Reference proteome</keyword>
<keyword evidence="2" id="KW-0863">Zinc-finger</keyword>
<keyword evidence="1" id="KW-0479">Metal-binding</keyword>
<evidence type="ECO:0000313" key="6">
    <source>
        <dbReference type="Proteomes" id="UP001530400"/>
    </source>
</evidence>